<organism evidence="1 2">
    <name type="scientific">Ktedonospora formicarum</name>
    <dbReference type="NCBI Taxonomy" id="2778364"/>
    <lineage>
        <taxon>Bacteria</taxon>
        <taxon>Bacillati</taxon>
        <taxon>Chloroflexota</taxon>
        <taxon>Ktedonobacteria</taxon>
        <taxon>Ktedonobacterales</taxon>
        <taxon>Ktedonobacteraceae</taxon>
        <taxon>Ktedonospora</taxon>
    </lineage>
</organism>
<evidence type="ECO:0000313" key="1">
    <source>
        <dbReference type="EMBL" id="GHO51172.1"/>
    </source>
</evidence>
<reference evidence="1" key="1">
    <citation type="submission" date="2020-10" db="EMBL/GenBank/DDBJ databases">
        <title>Taxonomic study of unclassified bacteria belonging to the class Ktedonobacteria.</title>
        <authorList>
            <person name="Yabe S."/>
            <person name="Wang C.M."/>
            <person name="Zheng Y."/>
            <person name="Sakai Y."/>
            <person name="Cavaletti L."/>
            <person name="Monciardini P."/>
            <person name="Donadio S."/>
        </authorList>
    </citation>
    <scope>NUCLEOTIDE SEQUENCE</scope>
    <source>
        <strain evidence="1">SOSP1-1</strain>
    </source>
</reference>
<protein>
    <submittedName>
        <fullName evidence="1">Uncharacterized protein</fullName>
    </submittedName>
</protein>
<dbReference type="Proteomes" id="UP000612362">
    <property type="component" value="Unassembled WGS sequence"/>
</dbReference>
<comment type="caution">
    <text evidence="1">The sequence shown here is derived from an EMBL/GenBank/DDBJ whole genome shotgun (WGS) entry which is preliminary data.</text>
</comment>
<sequence length="81" mass="9649">MDAMRKDVERRMWIYRQYSQVYGPLTDEGRYGIGEQVRLIDRTQGNVMWKYVHRRLGLIYVLEDETPFPVEVKAEVIVGEV</sequence>
<gene>
    <name evidence="1" type="ORF">KSX_93350</name>
</gene>
<keyword evidence="2" id="KW-1185">Reference proteome</keyword>
<dbReference type="EMBL" id="BNJF01000011">
    <property type="protein sequence ID" value="GHO51172.1"/>
    <property type="molecule type" value="Genomic_DNA"/>
</dbReference>
<accession>A0A8J3IEB6</accession>
<dbReference type="AlphaFoldDB" id="A0A8J3IEB6"/>
<evidence type="ECO:0000313" key="2">
    <source>
        <dbReference type="Proteomes" id="UP000612362"/>
    </source>
</evidence>
<proteinExistence type="predicted"/>
<name>A0A8J3IEB6_9CHLR</name>